<keyword evidence="4" id="KW-1185">Reference proteome</keyword>
<reference evidence="3 4" key="1">
    <citation type="submission" date="2012-02" db="EMBL/GenBank/DDBJ databases">
        <title>Whole genome shotgun sequence of Gordonia terrae NBRC 100016.</title>
        <authorList>
            <person name="Takarada H."/>
            <person name="Hosoyama A."/>
            <person name="Tsuchikane K."/>
            <person name="Katsumata H."/>
            <person name="Yamazaki S."/>
            <person name="Fujita N."/>
        </authorList>
    </citation>
    <scope>NUCLEOTIDE SEQUENCE [LARGE SCALE GENOMIC DNA]</scope>
    <source>
        <strain evidence="3 4">NBRC 100016</strain>
    </source>
</reference>
<sequence length="258" mass="27704">MVRNLLLRGGRAFLVILTVLALTSCVGASNNQDREASPGSATRDEGLPSGFDVTFRWPANDRFDPMSAEGTFIRAYVESFYLAQEGQSLSWAYPGFVDASPSDTEAKMRALPSQSASSKLVGTSTFSVLSRLQRGYRTRVVLCEFGYHSSVDSSGAKRWRTHPKSSLASIIEFSRLGQAPPAGQRGIARRPDSDVFGDWKVDDFEFLASAGGFPEEAEGCNAEPLPAGVPAEAEVRGSGPVPRSPQPQDPGWPVGSAL</sequence>
<evidence type="ECO:0000313" key="4">
    <source>
        <dbReference type="Proteomes" id="UP000004881"/>
    </source>
</evidence>
<protein>
    <recommendedName>
        <fullName evidence="5">Lipoprotein</fullName>
    </recommendedName>
</protein>
<dbReference type="EMBL" id="BAFD01000081">
    <property type="protein sequence ID" value="GAB45109.1"/>
    <property type="molecule type" value="Genomic_DNA"/>
</dbReference>
<name>A0ABQ0HGU5_9ACTN</name>
<evidence type="ECO:0000256" key="2">
    <source>
        <dbReference type="SAM" id="SignalP"/>
    </source>
</evidence>
<feature type="signal peptide" evidence="2">
    <location>
        <begin position="1"/>
        <end position="28"/>
    </location>
</feature>
<feature type="chain" id="PRO_5045987917" description="Lipoprotein" evidence="2">
    <location>
        <begin position="29"/>
        <end position="258"/>
    </location>
</feature>
<comment type="caution">
    <text evidence="3">The sequence shown here is derived from an EMBL/GenBank/DDBJ whole genome shotgun (WGS) entry which is preliminary data.</text>
</comment>
<dbReference type="Proteomes" id="UP000004881">
    <property type="component" value="Unassembled WGS sequence"/>
</dbReference>
<gene>
    <name evidence="3" type="ORF">GOTRE_081_00510</name>
</gene>
<proteinExistence type="predicted"/>
<evidence type="ECO:0008006" key="5">
    <source>
        <dbReference type="Google" id="ProtNLM"/>
    </source>
</evidence>
<feature type="region of interest" description="Disordered" evidence="1">
    <location>
        <begin position="215"/>
        <end position="258"/>
    </location>
</feature>
<dbReference type="PROSITE" id="PS51257">
    <property type="entry name" value="PROKAR_LIPOPROTEIN"/>
    <property type="match status" value="1"/>
</dbReference>
<organism evidence="3 4">
    <name type="scientific">Gordonia terrae NBRC 100016</name>
    <dbReference type="NCBI Taxonomy" id="1089454"/>
    <lineage>
        <taxon>Bacteria</taxon>
        <taxon>Bacillati</taxon>
        <taxon>Actinomycetota</taxon>
        <taxon>Actinomycetes</taxon>
        <taxon>Mycobacteriales</taxon>
        <taxon>Gordoniaceae</taxon>
        <taxon>Gordonia</taxon>
    </lineage>
</organism>
<evidence type="ECO:0000256" key="1">
    <source>
        <dbReference type="SAM" id="MobiDB-lite"/>
    </source>
</evidence>
<keyword evidence="2" id="KW-0732">Signal</keyword>
<accession>A0ABQ0HGU5</accession>
<evidence type="ECO:0000313" key="3">
    <source>
        <dbReference type="EMBL" id="GAB45109.1"/>
    </source>
</evidence>